<dbReference type="InterPro" id="IPR036721">
    <property type="entry name" value="RCK_C_sf"/>
</dbReference>
<feature type="region of interest" description="Disordered" evidence="1">
    <location>
        <begin position="55"/>
        <end position="85"/>
    </location>
</feature>
<dbReference type="InterPro" id="IPR006037">
    <property type="entry name" value="RCK_C"/>
</dbReference>
<evidence type="ECO:0000256" key="1">
    <source>
        <dbReference type="SAM" id="MobiDB-lite"/>
    </source>
</evidence>
<evidence type="ECO:0000313" key="4">
    <source>
        <dbReference type="Proteomes" id="UP000536640"/>
    </source>
</evidence>
<accession>A0A840R097</accession>
<dbReference type="EMBL" id="JACHHW010000001">
    <property type="protein sequence ID" value="MBB5185930.1"/>
    <property type="molecule type" value="Genomic_DNA"/>
</dbReference>
<dbReference type="GO" id="GO:0006813">
    <property type="term" value="P:potassium ion transport"/>
    <property type="evidence" value="ECO:0007669"/>
    <property type="project" value="InterPro"/>
</dbReference>
<dbReference type="AlphaFoldDB" id="A0A840R097"/>
<reference evidence="3 4" key="1">
    <citation type="submission" date="2020-08" db="EMBL/GenBank/DDBJ databases">
        <title>Genomic Encyclopedia of Type Strains, Phase IV (KMG-IV): sequencing the most valuable type-strain genomes for metagenomic binning, comparative biology and taxonomic classification.</title>
        <authorList>
            <person name="Goeker M."/>
        </authorList>
    </citation>
    <scope>NUCLEOTIDE SEQUENCE [LARGE SCALE GENOMIC DNA]</scope>
    <source>
        <strain evidence="3 4">DSM 25701</strain>
    </source>
</reference>
<protein>
    <submittedName>
        <fullName evidence="3">Trk K+ transport system NAD-binding subunit</fullName>
    </submittedName>
</protein>
<dbReference type="SUPFAM" id="SSF116726">
    <property type="entry name" value="TrkA C-terminal domain-like"/>
    <property type="match status" value="1"/>
</dbReference>
<sequence>MGSAIQGTNLREQDINVLTLYRGAKIIPNPRADRILEPNDKLLCFGKMNSMRDMVPAKPRRRRNPKITELPPNLAEATKPEDLGD</sequence>
<gene>
    <name evidence="3" type="ORF">HNQ57_000189</name>
</gene>
<keyword evidence="4" id="KW-1185">Reference proteome</keyword>
<organism evidence="3 4">
    <name type="scientific">Zhongshania antarctica</name>
    <dbReference type="NCBI Taxonomy" id="641702"/>
    <lineage>
        <taxon>Bacteria</taxon>
        <taxon>Pseudomonadati</taxon>
        <taxon>Pseudomonadota</taxon>
        <taxon>Gammaproteobacteria</taxon>
        <taxon>Cellvibrionales</taxon>
        <taxon>Spongiibacteraceae</taxon>
        <taxon>Zhongshania</taxon>
    </lineage>
</organism>
<dbReference type="Proteomes" id="UP000536640">
    <property type="component" value="Unassembled WGS sequence"/>
</dbReference>
<evidence type="ECO:0000313" key="3">
    <source>
        <dbReference type="EMBL" id="MBB5185930.1"/>
    </source>
</evidence>
<name>A0A840R097_9GAMM</name>
<dbReference type="GO" id="GO:0008324">
    <property type="term" value="F:monoatomic cation transmembrane transporter activity"/>
    <property type="evidence" value="ECO:0007669"/>
    <property type="project" value="InterPro"/>
</dbReference>
<evidence type="ECO:0000259" key="2">
    <source>
        <dbReference type="Pfam" id="PF02080"/>
    </source>
</evidence>
<comment type="caution">
    <text evidence="3">The sequence shown here is derived from an EMBL/GenBank/DDBJ whole genome shotgun (WGS) entry which is preliminary data.</text>
</comment>
<dbReference type="Gene3D" id="3.30.70.1450">
    <property type="entry name" value="Regulator of K+ conductance, C-terminal domain"/>
    <property type="match status" value="1"/>
</dbReference>
<feature type="domain" description="RCK C-terminal" evidence="2">
    <location>
        <begin position="2"/>
        <end position="53"/>
    </location>
</feature>
<proteinExistence type="predicted"/>
<dbReference type="Pfam" id="PF02080">
    <property type="entry name" value="TrkA_C"/>
    <property type="match status" value="1"/>
</dbReference>